<dbReference type="InterPro" id="IPR050749">
    <property type="entry name" value="Glycosyl_Hydrolase_47"/>
</dbReference>
<evidence type="ECO:0000256" key="1">
    <source>
        <dbReference type="ARBA" id="ARBA00001913"/>
    </source>
</evidence>
<dbReference type="GO" id="GO:0004571">
    <property type="term" value="F:mannosyl-oligosaccharide 1,2-alpha-mannosidase activity"/>
    <property type="evidence" value="ECO:0007669"/>
    <property type="project" value="UniProtKB-EC"/>
</dbReference>
<keyword evidence="6 11" id="KW-0106">Calcium</keyword>
<evidence type="ECO:0000313" key="17">
    <source>
        <dbReference type="EMBL" id="CAE0036181.1"/>
    </source>
</evidence>
<evidence type="ECO:0000256" key="11">
    <source>
        <dbReference type="PIRSR" id="PIRSR601382-2"/>
    </source>
</evidence>
<dbReference type="GO" id="GO:0005783">
    <property type="term" value="C:endoplasmic reticulum"/>
    <property type="evidence" value="ECO:0007669"/>
    <property type="project" value="TreeGrafter"/>
</dbReference>
<dbReference type="GO" id="GO:0016020">
    <property type="term" value="C:membrane"/>
    <property type="evidence" value="ECO:0007669"/>
    <property type="project" value="InterPro"/>
</dbReference>
<evidence type="ECO:0000256" key="12">
    <source>
        <dbReference type="PIRSR" id="PIRSR601382-3"/>
    </source>
</evidence>
<comment type="cofactor">
    <cofactor evidence="1 11">
        <name>Ca(2+)</name>
        <dbReference type="ChEBI" id="CHEBI:29108"/>
    </cofactor>
</comment>
<feature type="active site" evidence="10">
    <location>
        <position position="289"/>
    </location>
</feature>
<gene>
    <name evidence="16" type="ORF">RMAR00112_LOCUS4125</name>
    <name evidence="17" type="ORF">RMAR00112_LOCUS4131</name>
</gene>
<name>A0A7S2ZCX7_9RHOD</name>
<feature type="chain" id="PRO_5035593282" description="alpha-1,2-Mannosidase" evidence="15">
    <location>
        <begin position="21"/>
        <end position="521"/>
    </location>
</feature>
<feature type="disulfide bond" evidence="12">
    <location>
        <begin position="353"/>
        <end position="385"/>
    </location>
</feature>
<evidence type="ECO:0000256" key="10">
    <source>
        <dbReference type="PIRSR" id="PIRSR601382-1"/>
    </source>
</evidence>
<protein>
    <recommendedName>
        <fullName evidence="13">alpha-1,2-Mannosidase</fullName>
        <ecNumber evidence="13">3.2.1.-</ecNumber>
    </recommendedName>
</protein>
<dbReference type="EMBL" id="HBHW01005542">
    <property type="protein sequence ID" value="CAE0036175.1"/>
    <property type="molecule type" value="Transcribed_RNA"/>
</dbReference>
<dbReference type="PANTHER" id="PTHR11742">
    <property type="entry name" value="MANNOSYL-OLIGOSACCHARIDE ALPHA-1,2-MANNOSIDASE-RELATED"/>
    <property type="match status" value="1"/>
</dbReference>
<dbReference type="GO" id="GO:0005509">
    <property type="term" value="F:calcium ion binding"/>
    <property type="evidence" value="ECO:0007669"/>
    <property type="project" value="InterPro"/>
</dbReference>
<feature type="signal peptide" evidence="15">
    <location>
        <begin position="1"/>
        <end position="20"/>
    </location>
</feature>
<dbReference type="InterPro" id="IPR036026">
    <property type="entry name" value="Seven-hairpin_glycosidases"/>
</dbReference>
<dbReference type="PRINTS" id="PR00747">
    <property type="entry name" value="GLYHDRLASE47"/>
</dbReference>
<evidence type="ECO:0000256" key="4">
    <source>
        <dbReference type="ARBA" id="ARBA00022723"/>
    </source>
</evidence>
<evidence type="ECO:0000256" key="15">
    <source>
        <dbReference type="SAM" id="SignalP"/>
    </source>
</evidence>
<evidence type="ECO:0000256" key="8">
    <source>
        <dbReference type="ARBA" id="ARBA00047669"/>
    </source>
</evidence>
<feature type="binding site" evidence="11">
    <location>
        <position position="506"/>
    </location>
    <ligand>
        <name>Ca(2+)</name>
        <dbReference type="ChEBI" id="CHEBI:29108"/>
    </ligand>
</feature>
<feature type="active site" description="Proton donor" evidence="10">
    <location>
        <position position="399"/>
    </location>
</feature>
<keyword evidence="4 11" id="KW-0479">Metal-binding</keyword>
<sequence>MSSSGCVLWKIAVLVSVGFAHSTLYEGLCSSSLPGEDWRGETSQPVGSEQFRPERDETPRLNIGNDPVARRAFVREATLHAWRGYAEKAWGTDELKPLSGRGENTLGGVGATIVDSLSTLYILGFKDEFEEAKSWVESELNFDEVGEVIVFETVIRILGGLLSAYHLSGEEVFLHKAEDLGRRLQKSFKSKTGFPFPRCDLNSTSCGFHRDYGKHVLLAEIGSIQLEYRALSFHSNDQSAGALREHAERVIAMLNEMGPKENKGLIPYLLDINSGRFASGYITLGSPSDSYFEYLLKTWIQGGRQEDMFRDMFLDVMDGIFAFALVFVGDGVTILQEIAGNSQPRKKMDHFTCYLPGVVTLGLELASFEERKIWMSFAENVTSTCFGMYRWSPCGLAAEHIELDEDDFLYFSGGYMLRPEVTEALFYMWRSTHEQKYREWGWEIFENIDRWCRTELAYTILVEANSDAPAQGDSMPSFFIAETLKYLYLLFSDDDHLSLNNWVFNTEGHPLLITPGLIKTE</sequence>
<evidence type="ECO:0000256" key="3">
    <source>
        <dbReference type="ARBA" id="ARBA00007658"/>
    </source>
</evidence>
<dbReference type="Gene3D" id="1.50.10.10">
    <property type="match status" value="1"/>
</dbReference>
<keyword evidence="7 12" id="KW-1015">Disulfide bond</keyword>
<evidence type="ECO:0000256" key="5">
    <source>
        <dbReference type="ARBA" id="ARBA00022801"/>
    </source>
</evidence>
<keyword evidence="13" id="KW-0326">Glycosidase</keyword>
<dbReference type="SUPFAM" id="SSF48225">
    <property type="entry name" value="Seven-hairpin glycosidases"/>
    <property type="match status" value="1"/>
</dbReference>
<comment type="catalytic activity">
    <reaction evidence="8">
        <text>N(4)-(alpha-D-Man-(1-&gt;2)-alpha-D-Man-(1-&gt;2)-alpha-D-Man-(1-&gt;3)-[alpha-D-Man-(1-&gt;3)-[alpha-D-Man-(1-&gt;2)-alpha-D-Man-(1-&gt;6)]-alpha-D-Man-(1-&gt;6)]-beta-D-Man-(1-&gt;4)-beta-D-GlcNAc-(1-&gt;4)-beta-D-GlcNAc)-L-asparaginyl-[protein] (N-glucan mannose isomer 8A1,2,3B1,3) + 3 H2O = N(4)-(alpha-D-Man-(1-&gt;3)-[alpha-D-Man-(1-&gt;3)-[alpha-D-Man-(1-&gt;6)]-alpha-D-Man-(1-&gt;6)]-beta-D-Man-(1-&gt;4)-beta-D-GlcNAc-(1-&gt;4)-beta-D-GlcNAc)-L-asparaginyl-[protein] (N-glucan mannose isomer 5A1,2) + 3 beta-D-mannose</text>
        <dbReference type="Rhea" id="RHEA:56028"/>
        <dbReference type="Rhea" id="RHEA-COMP:14358"/>
        <dbReference type="Rhea" id="RHEA-COMP:14367"/>
        <dbReference type="ChEBI" id="CHEBI:15377"/>
        <dbReference type="ChEBI" id="CHEBI:28563"/>
        <dbReference type="ChEBI" id="CHEBI:59087"/>
        <dbReference type="ChEBI" id="CHEBI:60628"/>
        <dbReference type="EC" id="3.2.1.113"/>
    </reaction>
</comment>
<dbReference type="EC" id="3.2.1.-" evidence="13"/>
<accession>A0A7S2ZCX7</accession>
<dbReference type="InterPro" id="IPR001382">
    <property type="entry name" value="Glyco_hydro_47"/>
</dbReference>
<evidence type="ECO:0000313" key="16">
    <source>
        <dbReference type="EMBL" id="CAE0036175.1"/>
    </source>
</evidence>
<evidence type="ECO:0000256" key="2">
    <source>
        <dbReference type="ARBA" id="ARBA00004922"/>
    </source>
</evidence>
<dbReference type="InterPro" id="IPR012341">
    <property type="entry name" value="6hp_glycosidase-like_sf"/>
</dbReference>
<evidence type="ECO:0000256" key="14">
    <source>
        <dbReference type="SAM" id="MobiDB-lite"/>
    </source>
</evidence>
<dbReference type="PANTHER" id="PTHR11742:SF55">
    <property type="entry name" value="ENDOPLASMIC RETICULUM MANNOSYL-OLIGOSACCHARIDE 1,2-ALPHA-MANNOSIDASE"/>
    <property type="match status" value="1"/>
</dbReference>
<evidence type="ECO:0000256" key="13">
    <source>
        <dbReference type="RuleBase" id="RU361193"/>
    </source>
</evidence>
<comment type="catalytic activity">
    <reaction evidence="9">
        <text>N(4)-(alpha-D-Man-(1-&gt;2)-alpha-D-Man-(1-&gt;2)-alpha-D-Man-(1-&gt;3)-[alpha-D-Man-(1-&gt;2)-alpha-D-Man-(1-&gt;3)-[alpha-D-Man-(1-&gt;2)-alpha-D-Man-(1-&gt;6)]-alpha-D-Man-(1-&gt;6)]-beta-D-Man-(1-&gt;4)-beta-D-GlcNAc-(1-&gt;4)-beta-D-GlcNAc)-L-asparaginyl-[protein] (N-glucan mannose isomer 9A1,2,3B1,2,3) + 4 H2O = N(4)-(alpha-D-Man-(1-&gt;3)-[alpha-D-Man-(1-&gt;3)-[alpha-D-Man-(1-&gt;6)]-alpha-D-Man-(1-&gt;6)]-beta-D-Man-(1-&gt;4)-beta-D-GlcNAc-(1-&gt;4)-beta-D-GlcNAc)-L-asparaginyl-[protein] (N-glucan mannose isomer 5A1,2) + 4 beta-D-mannose</text>
        <dbReference type="Rhea" id="RHEA:56008"/>
        <dbReference type="Rhea" id="RHEA-COMP:14356"/>
        <dbReference type="Rhea" id="RHEA-COMP:14367"/>
        <dbReference type="ChEBI" id="CHEBI:15377"/>
        <dbReference type="ChEBI" id="CHEBI:28563"/>
        <dbReference type="ChEBI" id="CHEBI:59087"/>
        <dbReference type="ChEBI" id="CHEBI:139493"/>
        <dbReference type="EC" id="3.2.1.113"/>
    </reaction>
</comment>
<comment type="pathway">
    <text evidence="2">Protein modification; protein glycosylation.</text>
</comment>
<feature type="active site" description="Proton donor" evidence="10">
    <location>
        <position position="152"/>
    </location>
</feature>
<feature type="active site" evidence="10">
    <location>
        <position position="420"/>
    </location>
</feature>
<comment type="similarity">
    <text evidence="3 13">Belongs to the glycosyl hydrolase 47 family.</text>
</comment>
<dbReference type="AlphaFoldDB" id="A0A7S2ZCX7"/>
<evidence type="ECO:0000256" key="7">
    <source>
        <dbReference type="ARBA" id="ARBA00023157"/>
    </source>
</evidence>
<evidence type="ECO:0000256" key="6">
    <source>
        <dbReference type="ARBA" id="ARBA00022837"/>
    </source>
</evidence>
<keyword evidence="5 13" id="KW-0378">Hydrolase</keyword>
<dbReference type="GO" id="GO:0005975">
    <property type="term" value="P:carbohydrate metabolic process"/>
    <property type="evidence" value="ECO:0007669"/>
    <property type="project" value="InterPro"/>
</dbReference>
<keyword evidence="15" id="KW-0732">Signal</keyword>
<organism evidence="17">
    <name type="scientific">Rhodosorus marinus</name>
    <dbReference type="NCBI Taxonomy" id="101924"/>
    <lineage>
        <taxon>Eukaryota</taxon>
        <taxon>Rhodophyta</taxon>
        <taxon>Stylonematophyceae</taxon>
        <taxon>Stylonematales</taxon>
        <taxon>Stylonemataceae</taxon>
        <taxon>Rhodosorus</taxon>
    </lineage>
</organism>
<evidence type="ECO:0000256" key="9">
    <source>
        <dbReference type="ARBA" id="ARBA00048605"/>
    </source>
</evidence>
<dbReference type="EMBL" id="HBHW01005548">
    <property type="protein sequence ID" value="CAE0036181.1"/>
    <property type="molecule type" value="Transcribed_RNA"/>
</dbReference>
<dbReference type="Pfam" id="PF01532">
    <property type="entry name" value="Glyco_hydro_47"/>
    <property type="match status" value="1"/>
</dbReference>
<reference evidence="17" key="1">
    <citation type="submission" date="2021-01" db="EMBL/GenBank/DDBJ databases">
        <authorList>
            <person name="Corre E."/>
            <person name="Pelletier E."/>
            <person name="Niang G."/>
            <person name="Scheremetjew M."/>
            <person name="Finn R."/>
            <person name="Kale V."/>
            <person name="Holt S."/>
            <person name="Cochrane G."/>
            <person name="Meng A."/>
            <person name="Brown T."/>
            <person name="Cohen L."/>
        </authorList>
    </citation>
    <scope>NUCLEOTIDE SEQUENCE</scope>
    <source>
        <strain evidence="17">CCMP 769</strain>
    </source>
</reference>
<feature type="region of interest" description="Disordered" evidence="14">
    <location>
        <begin position="36"/>
        <end position="62"/>
    </location>
</feature>
<proteinExistence type="inferred from homology"/>